<sequence length="57" mass="6925">MPCYYEIRISVSKKIENITNFKRKLAKCIEYYNHKRIKAILRGMDPVQYWAHTFEVS</sequence>
<dbReference type="GO" id="GO:0015074">
    <property type="term" value="P:DNA integration"/>
    <property type="evidence" value="ECO:0007669"/>
    <property type="project" value="InterPro"/>
</dbReference>
<organism evidence="2 5">
    <name type="scientific">Bacillus wiedmannii</name>
    <dbReference type="NCBI Taxonomy" id="1890302"/>
    <lineage>
        <taxon>Bacteria</taxon>
        <taxon>Bacillati</taxon>
        <taxon>Bacillota</taxon>
        <taxon>Bacilli</taxon>
        <taxon>Bacillales</taxon>
        <taxon>Bacillaceae</taxon>
        <taxon>Bacillus</taxon>
        <taxon>Bacillus cereus group</taxon>
    </lineage>
</organism>
<dbReference type="EMBL" id="SZOM01000233">
    <property type="protein sequence ID" value="TKH11673.1"/>
    <property type="molecule type" value="Genomic_DNA"/>
</dbReference>
<protein>
    <recommendedName>
        <fullName evidence="1">Integrase catalytic domain-containing protein</fullName>
    </recommendedName>
</protein>
<name>A0A4U2MKL3_9BACI</name>
<evidence type="ECO:0000313" key="4">
    <source>
        <dbReference type="Proteomes" id="UP000305222"/>
    </source>
</evidence>
<dbReference type="InterPro" id="IPR001584">
    <property type="entry name" value="Integrase_cat-core"/>
</dbReference>
<accession>A0A4U2MKL3</accession>
<reference evidence="4 5" key="1">
    <citation type="journal article" date="2019" name="Environ. Microbiol.">
        <title>An active ?-lactamase is a part of an orchestrated cell wall stress resistance network of Bacillus subtilis and related rhizosphere species.</title>
        <authorList>
            <person name="Bucher T."/>
            <person name="Keren-Paz A."/>
            <person name="Hausser J."/>
            <person name="Olender T."/>
            <person name="Cytryn E."/>
            <person name="Kolodkin-Gal I."/>
        </authorList>
    </citation>
    <scope>NUCLEOTIDE SEQUENCE [LARGE SCALE GENOMIC DNA]</scope>
    <source>
        <strain evidence="3 4">I5</strain>
        <strain evidence="2 5">I71</strain>
    </source>
</reference>
<dbReference type="Proteomes" id="UP000305222">
    <property type="component" value="Unassembled WGS sequence"/>
</dbReference>
<dbReference type="EMBL" id="SZON01000083">
    <property type="protein sequence ID" value="TKI98760.1"/>
    <property type="molecule type" value="Genomic_DNA"/>
</dbReference>
<evidence type="ECO:0000313" key="5">
    <source>
        <dbReference type="Proteomes" id="UP000306037"/>
    </source>
</evidence>
<gene>
    <name evidence="2" type="ORF">FC694_23485</name>
    <name evidence="3" type="ORF">FC699_03495</name>
</gene>
<comment type="caution">
    <text evidence="2">The sequence shown here is derived from an EMBL/GenBank/DDBJ whole genome shotgun (WGS) entry which is preliminary data.</text>
</comment>
<proteinExistence type="predicted"/>
<dbReference type="Pfam" id="PF13333">
    <property type="entry name" value="rve_2"/>
    <property type="match status" value="1"/>
</dbReference>
<feature type="domain" description="Integrase catalytic" evidence="1">
    <location>
        <begin position="14"/>
        <end position="53"/>
    </location>
</feature>
<evidence type="ECO:0000313" key="2">
    <source>
        <dbReference type="EMBL" id="TKH11673.1"/>
    </source>
</evidence>
<dbReference type="Proteomes" id="UP000306037">
    <property type="component" value="Unassembled WGS sequence"/>
</dbReference>
<evidence type="ECO:0000259" key="1">
    <source>
        <dbReference type="Pfam" id="PF13333"/>
    </source>
</evidence>
<dbReference type="AlphaFoldDB" id="A0A4U2MKL3"/>
<evidence type="ECO:0000313" key="3">
    <source>
        <dbReference type="EMBL" id="TKI98760.1"/>
    </source>
</evidence>